<dbReference type="GO" id="GO:0006281">
    <property type="term" value="P:DNA repair"/>
    <property type="evidence" value="ECO:0007669"/>
    <property type="project" value="TreeGrafter"/>
</dbReference>
<dbReference type="Gene3D" id="1.10.150.240">
    <property type="entry name" value="Putative phosphatase, domain 2"/>
    <property type="match status" value="1"/>
</dbReference>
<dbReference type="SFLD" id="SFLDG01129">
    <property type="entry name" value="C1.5:_HAD__Beta-PGM__Phosphata"/>
    <property type="match status" value="1"/>
</dbReference>
<accession>K2PLN1</accession>
<dbReference type="EMBL" id="AMQS01000023">
    <property type="protein sequence ID" value="EKF51119.1"/>
    <property type="molecule type" value="Genomic_DNA"/>
</dbReference>
<dbReference type="Proteomes" id="UP000006787">
    <property type="component" value="Unassembled WGS sequence"/>
</dbReference>
<reference evidence="1 2" key="1">
    <citation type="journal article" date="2012" name="J. Bacteriol.">
        <title>Genome Sequence of the Bacteriocin-Producing Strain Lactococcus garvieae DCC43.</title>
        <authorList>
            <person name="Gabrielsen C."/>
            <person name="Brede D.A."/>
            <person name="Hernandez P.E."/>
            <person name="Nes I.F."/>
            <person name="Diep D.B."/>
        </authorList>
    </citation>
    <scope>NUCLEOTIDE SEQUENCE [LARGE SCALE GENOMIC DNA]</scope>
    <source>
        <strain evidence="1 2">DCC43</strain>
    </source>
</reference>
<comment type="caution">
    <text evidence="1">The sequence shown here is derived from an EMBL/GenBank/DDBJ whole genome shotgun (WGS) entry which is preliminary data.</text>
</comment>
<organism evidence="1 2">
    <name type="scientific">Lactococcus garvieae DCC43</name>
    <dbReference type="NCBI Taxonomy" id="1231377"/>
    <lineage>
        <taxon>Bacteria</taxon>
        <taxon>Bacillati</taxon>
        <taxon>Bacillota</taxon>
        <taxon>Bacilli</taxon>
        <taxon>Lactobacillales</taxon>
        <taxon>Streptococcaceae</taxon>
        <taxon>Lactococcus</taxon>
    </lineage>
</organism>
<dbReference type="Gene3D" id="3.40.50.1000">
    <property type="entry name" value="HAD superfamily/HAD-like"/>
    <property type="match status" value="1"/>
</dbReference>
<dbReference type="InterPro" id="IPR036412">
    <property type="entry name" value="HAD-like_sf"/>
</dbReference>
<dbReference type="eggNOG" id="COG0546">
    <property type="taxonomic scope" value="Bacteria"/>
</dbReference>
<dbReference type="PANTHER" id="PTHR43434:SF25">
    <property type="entry name" value="PHOSPHOGLYCOLATE PHOSPHATASE"/>
    <property type="match status" value="1"/>
</dbReference>
<dbReference type="PANTHER" id="PTHR43434">
    <property type="entry name" value="PHOSPHOGLYCOLATE PHOSPHATASE"/>
    <property type="match status" value="1"/>
</dbReference>
<name>K2PLN1_9LACT</name>
<dbReference type="Pfam" id="PF13419">
    <property type="entry name" value="HAD_2"/>
    <property type="match status" value="1"/>
</dbReference>
<gene>
    <name evidence="1" type="ORF">C426_1563</name>
</gene>
<dbReference type="AlphaFoldDB" id="K2PLN1"/>
<dbReference type="RefSeq" id="WP_004260444.1">
    <property type="nucleotide sequence ID" value="NZ_AMQS01000023.1"/>
</dbReference>
<dbReference type="NCBIfam" id="TIGR01549">
    <property type="entry name" value="HAD-SF-IA-v1"/>
    <property type="match status" value="1"/>
</dbReference>
<dbReference type="InterPro" id="IPR006439">
    <property type="entry name" value="HAD-SF_hydro_IA"/>
</dbReference>
<evidence type="ECO:0000313" key="1">
    <source>
        <dbReference type="EMBL" id="EKF51119.1"/>
    </source>
</evidence>
<dbReference type="InterPro" id="IPR050155">
    <property type="entry name" value="HAD-like_hydrolase_sf"/>
</dbReference>
<dbReference type="InterPro" id="IPR023198">
    <property type="entry name" value="PGP-like_dom2"/>
</dbReference>
<dbReference type="SFLD" id="SFLDS00003">
    <property type="entry name" value="Haloacid_Dehalogenase"/>
    <property type="match status" value="1"/>
</dbReference>
<evidence type="ECO:0000313" key="2">
    <source>
        <dbReference type="Proteomes" id="UP000006787"/>
    </source>
</evidence>
<dbReference type="GO" id="GO:0005829">
    <property type="term" value="C:cytosol"/>
    <property type="evidence" value="ECO:0007669"/>
    <property type="project" value="TreeGrafter"/>
</dbReference>
<proteinExistence type="predicted"/>
<keyword evidence="1" id="KW-0378">Hydrolase</keyword>
<dbReference type="PATRIC" id="fig|1231377.3.peg.1554"/>
<dbReference type="GO" id="GO:0008967">
    <property type="term" value="F:phosphoglycolate phosphatase activity"/>
    <property type="evidence" value="ECO:0007669"/>
    <property type="project" value="TreeGrafter"/>
</dbReference>
<sequence>MEWKNYIWDFDGTLFDTYPVMLVALRETMKQMSVEYPGDLEAYIKRFSIRKFAQEFANQDFLDLYHKLELELQDNPQVYTEIPDILSKIVKNGGRNFVLSHRDDSTFEYLGELRKYFTEIITSQQNFARKPSPEALEYLLNKYQLNPHETVMIGDRPLDIEAGINAGVATLLLDEKGYFGDIADQNIRKWSEWK</sequence>
<dbReference type="InterPro" id="IPR023214">
    <property type="entry name" value="HAD_sf"/>
</dbReference>
<dbReference type="SUPFAM" id="SSF56784">
    <property type="entry name" value="HAD-like"/>
    <property type="match status" value="1"/>
</dbReference>
<protein>
    <submittedName>
        <fullName evidence="1">Hydrolase, haloacid dehalogenase-like family</fullName>
    </submittedName>
</protein>
<dbReference type="InterPro" id="IPR041492">
    <property type="entry name" value="HAD_2"/>
</dbReference>